<protein>
    <submittedName>
        <fullName evidence="2">Uncharacterized protein</fullName>
    </submittedName>
</protein>
<dbReference type="EMBL" id="JALJOS010000002">
    <property type="protein sequence ID" value="KAK9842773.1"/>
    <property type="molecule type" value="Genomic_DNA"/>
</dbReference>
<dbReference type="InterPro" id="IPR045499">
    <property type="entry name" value="DUF6492"/>
</dbReference>
<gene>
    <name evidence="2" type="ORF">WJX74_002221</name>
</gene>
<proteinExistence type="predicted"/>
<keyword evidence="3" id="KW-1185">Reference proteome</keyword>
<sequence>MDGRSSSRRKPARAYKGKLDDDAQLRRALWRTGFVVVCLLGAVFLSYWLTYRTSSKSYSIKDKSFKVPPQCMGAVETGRSQTRIDRIVEELHSLQSKTLPRDKLTFVALTTLEDTGRFMLLMASLRKFLVDAAEVKKLLLVVPDNQAFAFRSIASYSLKVPVEVVGEDKLSYSAQIRNCEEGSMFTKLPEQCTKCFSGYSNQMLLKLLVARYVDTEFYLTLDADTLLRTTFQLDKVMSNGRATYNQQSYSQGSNWFDSSASALQLINSPCMVRARKDDPESLSFGVTPAIVSRTLALKTIERLVSLYGSEFEVLMHALNVHGGFNSDNFWTEYTLYAIVACHEKLFSSFHKNLGNGIYAEDVSAVWLKVQAPYWNASLAFDEEAVKADAAPFTVFQSRTGTPVNEIAAHVQPYLRVSP</sequence>
<evidence type="ECO:0000313" key="2">
    <source>
        <dbReference type="EMBL" id="KAK9842773.1"/>
    </source>
</evidence>
<dbReference type="Proteomes" id="UP001438707">
    <property type="component" value="Unassembled WGS sequence"/>
</dbReference>
<keyword evidence="1" id="KW-1133">Transmembrane helix</keyword>
<keyword evidence="1" id="KW-0472">Membrane</keyword>
<organism evidence="2 3">
    <name type="scientific">Apatococcus lobatus</name>
    <dbReference type="NCBI Taxonomy" id="904363"/>
    <lineage>
        <taxon>Eukaryota</taxon>
        <taxon>Viridiplantae</taxon>
        <taxon>Chlorophyta</taxon>
        <taxon>core chlorophytes</taxon>
        <taxon>Trebouxiophyceae</taxon>
        <taxon>Chlorellales</taxon>
        <taxon>Chlorellaceae</taxon>
        <taxon>Apatococcus</taxon>
    </lineage>
</organism>
<keyword evidence="1" id="KW-0812">Transmembrane</keyword>
<reference evidence="2 3" key="1">
    <citation type="journal article" date="2024" name="Nat. Commun.">
        <title>Phylogenomics reveals the evolutionary origins of lichenization in chlorophyte algae.</title>
        <authorList>
            <person name="Puginier C."/>
            <person name="Libourel C."/>
            <person name="Otte J."/>
            <person name="Skaloud P."/>
            <person name="Haon M."/>
            <person name="Grisel S."/>
            <person name="Petersen M."/>
            <person name="Berrin J.G."/>
            <person name="Delaux P.M."/>
            <person name="Dal Grande F."/>
            <person name="Keller J."/>
        </authorList>
    </citation>
    <scope>NUCLEOTIDE SEQUENCE [LARGE SCALE GENOMIC DNA]</scope>
    <source>
        <strain evidence="2 3">SAG 2145</strain>
    </source>
</reference>
<name>A0AAW1SAX3_9CHLO</name>
<accession>A0AAW1SAX3</accession>
<dbReference type="Pfam" id="PF20102">
    <property type="entry name" value="DUF6492"/>
    <property type="match status" value="1"/>
</dbReference>
<feature type="transmembrane region" description="Helical" evidence="1">
    <location>
        <begin position="28"/>
        <end position="49"/>
    </location>
</feature>
<dbReference type="AlphaFoldDB" id="A0AAW1SAX3"/>
<comment type="caution">
    <text evidence="2">The sequence shown here is derived from an EMBL/GenBank/DDBJ whole genome shotgun (WGS) entry which is preliminary data.</text>
</comment>
<evidence type="ECO:0000313" key="3">
    <source>
        <dbReference type="Proteomes" id="UP001438707"/>
    </source>
</evidence>
<evidence type="ECO:0000256" key="1">
    <source>
        <dbReference type="SAM" id="Phobius"/>
    </source>
</evidence>